<dbReference type="RefSeq" id="WP_127760748.1">
    <property type="nucleotide sequence ID" value="NZ_CP026095.1"/>
</dbReference>
<name>A0A3T0KTT7_9BACI</name>
<evidence type="ECO:0008006" key="3">
    <source>
        <dbReference type="Google" id="ProtNLM"/>
    </source>
</evidence>
<dbReference type="AlphaFoldDB" id="A0A3T0KTT7"/>
<reference evidence="1 2" key="1">
    <citation type="submission" date="2018-01" db="EMBL/GenBank/DDBJ databases">
        <title>Bacillus asahii Genome sequencing and assembly.</title>
        <authorList>
            <person name="Jiang H."/>
            <person name="Feng Y."/>
            <person name="Zhao F."/>
            <person name="Lin X."/>
        </authorList>
    </citation>
    <scope>NUCLEOTIDE SEQUENCE [LARGE SCALE GENOMIC DNA]</scope>
    <source>
        <strain evidence="1 2">OM18</strain>
    </source>
</reference>
<dbReference type="EMBL" id="CP026095">
    <property type="protein sequence ID" value="AZV43604.1"/>
    <property type="molecule type" value="Genomic_DNA"/>
</dbReference>
<organism evidence="1 2">
    <name type="scientific">Peribacillus asahii</name>
    <dbReference type="NCBI Taxonomy" id="228899"/>
    <lineage>
        <taxon>Bacteria</taxon>
        <taxon>Bacillati</taxon>
        <taxon>Bacillota</taxon>
        <taxon>Bacilli</taxon>
        <taxon>Bacillales</taxon>
        <taxon>Bacillaceae</taxon>
        <taxon>Peribacillus</taxon>
    </lineage>
</organism>
<dbReference type="Proteomes" id="UP000283095">
    <property type="component" value="Chromosome"/>
</dbReference>
<proteinExistence type="predicted"/>
<dbReference type="InterPro" id="IPR025324">
    <property type="entry name" value="DUF4230"/>
</dbReference>
<gene>
    <name evidence="1" type="ORF">BAOM_2995</name>
</gene>
<accession>A0A3T0KTT7</accession>
<protein>
    <recommendedName>
        <fullName evidence="3">DUF4230 domain-containing protein</fullName>
    </recommendedName>
</protein>
<dbReference type="KEGG" id="pasa:BAOM_2995"/>
<sequence>MLWTFKKFLIKALLVVAALFLAFNVLNLHKENQNKVEVIKQTEEVKSSTYIIDKEMVLGKLKMNPQIVSLEQKFSDKDTQVDDSWLGERHVELKVKGKFKLGINTSEIELKHIDLTNRIVYLKLGKPTLISLELPYNQVKFEKTQGFFRLALDEKERENFYIATEKSIRNEILHNKEIMKQANLFNQAVISGLLKEMGVKSVIFE</sequence>
<evidence type="ECO:0000313" key="2">
    <source>
        <dbReference type="Proteomes" id="UP000283095"/>
    </source>
</evidence>
<dbReference type="Pfam" id="PF14014">
    <property type="entry name" value="DUF4230"/>
    <property type="match status" value="1"/>
</dbReference>
<evidence type="ECO:0000313" key="1">
    <source>
        <dbReference type="EMBL" id="AZV43604.1"/>
    </source>
</evidence>